<proteinExistence type="inferred from homology"/>
<evidence type="ECO:0000256" key="2">
    <source>
        <dbReference type="ARBA" id="ARBA00010050"/>
    </source>
</evidence>
<evidence type="ECO:0000256" key="3">
    <source>
        <dbReference type="ARBA" id="ARBA00022448"/>
    </source>
</evidence>
<dbReference type="InterPro" id="IPR011990">
    <property type="entry name" value="TPR-like_helical_dom_sf"/>
</dbReference>
<dbReference type="STRING" id="574566.I0YXH0"/>
<dbReference type="AlphaFoldDB" id="I0YXH0"/>
<dbReference type="InterPro" id="IPR000744">
    <property type="entry name" value="NSF_attach"/>
</dbReference>
<keyword evidence="4" id="KW-0931">ER-Golgi transport</keyword>
<dbReference type="Proteomes" id="UP000007264">
    <property type="component" value="Unassembled WGS sequence"/>
</dbReference>
<dbReference type="GeneID" id="17041077"/>
<keyword evidence="6" id="KW-0472">Membrane</keyword>
<dbReference type="eggNOG" id="KOG1585">
    <property type="taxonomic scope" value="Eukaryota"/>
</dbReference>
<keyword evidence="5" id="KW-0653">Protein transport</keyword>
<evidence type="ECO:0000256" key="6">
    <source>
        <dbReference type="ARBA" id="ARBA00023136"/>
    </source>
</evidence>
<dbReference type="GO" id="GO:0031201">
    <property type="term" value="C:SNARE complex"/>
    <property type="evidence" value="ECO:0007669"/>
    <property type="project" value="TreeGrafter"/>
</dbReference>
<evidence type="ECO:0000256" key="7">
    <source>
        <dbReference type="ARBA" id="ARBA00040047"/>
    </source>
</evidence>
<name>I0YXH0_COCSC</name>
<dbReference type="SUPFAM" id="SSF48452">
    <property type="entry name" value="TPR-like"/>
    <property type="match status" value="1"/>
</dbReference>
<accession>I0YXH0</accession>
<dbReference type="Gene3D" id="1.25.40.10">
    <property type="entry name" value="Tetratricopeptide repeat domain"/>
    <property type="match status" value="1"/>
</dbReference>
<evidence type="ECO:0000313" key="10">
    <source>
        <dbReference type="Proteomes" id="UP000007264"/>
    </source>
</evidence>
<keyword evidence="3" id="KW-0813">Transport</keyword>
<comment type="similarity">
    <text evidence="2">Belongs to the SNAP family.</text>
</comment>
<dbReference type="GO" id="GO:0005483">
    <property type="term" value="F:soluble NSF attachment protein activity"/>
    <property type="evidence" value="ECO:0007669"/>
    <property type="project" value="TreeGrafter"/>
</dbReference>
<gene>
    <name evidence="9" type="ORF">COCSUDRAFT_53501</name>
</gene>
<dbReference type="EMBL" id="AGSI01000008">
    <property type="protein sequence ID" value="EIE23089.1"/>
    <property type="molecule type" value="Genomic_DNA"/>
</dbReference>
<comment type="subcellular location">
    <subcellularLocation>
        <location evidence="1">Membrane</location>
        <topology evidence="1">Peripheral membrane protein</topology>
    </subcellularLocation>
</comment>
<keyword evidence="10" id="KW-1185">Reference proteome</keyword>
<sequence length="302" mass="32603">MAPSDGNADFEKAEKLCKPSVLSLRLKADWESATPLYERAAASYRQSKSFDRARDAFEKAATGHQRQGSPWHSAKSLEKAADMAKMGGGLDVEVLYRDAARAYMEAGRTQAAAEALARAALHLEGLDPKASSQLYLDAVEMLEDDGKQGLAGDLFRQAIGGQIRMAKYPEAVSLLLKFALACHSLQLTSSQCKAYLGAVVVWLFAQDAGEAWAVYQDAMGVDSFASSDGAFAAEALFEAYRSGDAAEIQKSVKEHNAFLELDNQVVRLAKKLPQGDVRQMAASLGFRVSAAGNAHDEEEDLT</sequence>
<dbReference type="RefSeq" id="XP_005647633.1">
    <property type="nucleotide sequence ID" value="XM_005647576.1"/>
</dbReference>
<evidence type="ECO:0000256" key="5">
    <source>
        <dbReference type="ARBA" id="ARBA00022927"/>
    </source>
</evidence>
<evidence type="ECO:0000256" key="1">
    <source>
        <dbReference type="ARBA" id="ARBA00004170"/>
    </source>
</evidence>
<dbReference type="GO" id="GO:0005774">
    <property type="term" value="C:vacuolar membrane"/>
    <property type="evidence" value="ECO:0007669"/>
    <property type="project" value="TreeGrafter"/>
</dbReference>
<dbReference type="PANTHER" id="PTHR13768">
    <property type="entry name" value="SOLUBLE NSF ATTACHMENT PROTEIN SNAP"/>
    <property type="match status" value="1"/>
</dbReference>
<protein>
    <recommendedName>
        <fullName evidence="7">Gamma-soluble NSF attachment protein</fullName>
    </recommendedName>
    <alternativeName>
        <fullName evidence="8">N-ethylmaleimide-sensitive factor attachment protein gamma</fullName>
    </alternativeName>
</protein>
<evidence type="ECO:0000256" key="4">
    <source>
        <dbReference type="ARBA" id="ARBA00022892"/>
    </source>
</evidence>
<organism evidence="9 10">
    <name type="scientific">Coccomyxa subellipsoidea (strain C-169)</name>
    <name type="common">Green microalga</name>
    <dbReference type="NCBI Taxonomy" id="574566"/>
    <lineage>
        <taxon>Eukaryota</taxon>
        <taxon>Viridiplantae</taxon>
        <taxon>Chlorophyta</taxon>
        <taxon>core chlorophytes</taxon>
        <taxon>Trebouxiophyceae</taxon>
        <taxon>Trebouxiophyceae incertae sedis</taxon>
        <taxon>Coccomyxaceae</taxon>
        <taxon>Coccomyxa</taxon>
        <taxon>Coccomyxa subellipsoidea</taxon>
    </lineage>
</organism>
<evidence type="ECO:0000256" key="8">
    <source>
        <dbReference type="ARBA" id="ARBA00042485"/>
    </source>
</evidence>
<dbReference type="KEGG" id="csl:COCSUDRAFT_53501"/>
<dbReference type="GO" id="GO:0019905">
    <property type="term" value="F:syntaxin binding"/>
    <property type="evidence" value="ECO:0007669"/>
    <property type="project" value="TreeGrafter"/>
</dbReference>
<dbReference type="GO" id="GO:0016192">
    <property type="term" value="P:vesicle-mediated transport"/>
    <property type="evidence" value="ECO:0007669"/>
    <property type="project" value="UniProtKB-KW"/>
</dbReference>
<dbReference type="Pfam" id="PF14938">
    <property type="entry name" value="SNAP"/>
    <property type="match status" value="1"/>
</dbReference>
<comment type="caution">
    <text evidence="9">The sequence shown here is derived from an EMBL/GenBank/DDBJ whole genome shotgun (WGS) entry which is preliminary data.</text>
</comment>
<dbReference type="OrthoDB" id="9984275at2759"/>
<evidence type="ECO:0000313" key="9">
    <source>
        <dbReference type="EMBL" id="EIE23089.1"/>
    </source>
</evidence>
<dbReference type="GO" id="GO:0006886">
    <property type="term" value="P:intracellular protein transport"/>
    <property type="evidence" value="ECO:0007669"/>
    <property type="project" value="InterPro"/>
</dbReference>
<reference evidence="9 10" key="1">
    <citation type="journal article" date="2012" name="Genome Biol.">
        <title>The genome of the polar eukaryotic microalga coccomyxa subellipsoidea reveals traits of cold adaptation.</title>
        <authorList>
            <person name="Blanc G."/>
            <person name="Agarkova I."/>
            <person name="Grimwood J."/>
            <person name="Kuo A."/>
            <person name="Brueggeman A."/>
            <person name="Dunigan D."/>
            <person name="Gurnon J."/>
            <person name="Ladunga I."/>
            <person name="Lindquist E."/>
            <person name="Lucas S."/>
            <person name="Pangilinan J."/>
            <person name="Proschold T."/>
            <person name="Salamov A."/>
            <person name="Schmutz J."/>
            <person name="Weeks D."/>
            <person name="Yamada T."/>
            <person name="Claverie J.M."/>
            <person name="Grigoriev I."/>
            <person name="Van Etten J."/>
            <person name="Lomsadze A."/>
            <person name="Borodovsky M."/>
        </authorList>
    </citation>
    <scope>NUCLEOTIDE SEQUENCE [LARGE SCALE GENOMIC DNA]</scope>
    <source>
        <strain evidence="9 10">C-169</strain>
    </source>
</reference>
<dbReference type="PANTHER" id="PTHR13768:SF2">
    <property type="entry name" value="GAMMA-SOLUBLE NSF ATTACHMENT PROTEIN"/>
    <property type="match status" value="1"/>
</dbReference>